<reference evidence="3" key="1">
    <citation type="submission" date="2017-01" db="EMBL/GenBank/DDBJ databases">
        <authorList>
            <person name="Varghese N."/>
            <person name="Submissions S."/>
        </authorList>
    </citation>
    <scope>NUCLEOTIDE SEQUENCE [LARGE SCALE GENOMIC DNA]</scope>
    <source>
        <strain evidence="3">ATCC 51758</strain>
    </source>
</reference>
<dbReference type="AlphaFoldDB" id="A0A1N6PTS4"/>
<dbReference type="SUPFAM" id="SSF53335">
    <property type="entry name" value="S-adenosyl-L-methionine-dependent methyltransferases"/>
    <property type="match status" value="1"/>
</dbReference>
<organism evidence="2 3">
    <name type="scientific">Aromatoleum tolulyticum</name>
    <dbReference type="NCBI Taxonomy" id="34027"/>
    <lineage>
        <taxon>Bacteria</taxon>
        <taxon>Pseudomonadati</taxon>
        <taxon>Pseudomonadota</taxon>
        <taxon>Betaproteobacteria</taxon>
        <taxon>Rhodocyclales</taxon>
        <taxon>Rhodocyclaceae</taxon>
        <taxon>Aromatoleum</taxon>
    </lineage>
</organism>
<keyword evidence="2" id="KW-0808">Transferase</keyword>
<dbReference type="PANTHER" id="PTHR43861">
    <property type="entry name" value="TRANS-ACONITATE 2-METHYLTRANSFERASE-RELATED"/>
    <property type="match status" value="1"/>
</dbReference>
<dbReference type="OrthoDB" id="9772751at2"/>
<evidence type="ECO:0000259" key="1">
    <source>
        <dbReference type="Pfam" id="PF13847"/>
    </source>
</evidence>
<keyword evidence="3" id="KW-1185">Reference proteome</keyword>
<dbReference type="Gene3D" id="3.40.50.150">
    <property type="entry name" value="Vaccinia Virus protein VP39"/>
    <property type="match status" value="1"/>
</dbReference>
<gene>
    <name evidence="2" type="ORF">SAMN05421829_102195</name>
</gene>
<dbReference type="STRING" id="34027.SAMN05421829_102195"/>
<dbReference type="GO" id="GO:0032259">
    <property type="term" value="P:methylation"/>
    <property type="evidence" value="ECO:0007669"/>
    <property type="project" value="UniProtKB-KW"/>
</dbReference>
<feature type="domain" description="Methyltransferase" evidence="1">
    <location>
        <begin position="74"/>
        <end position="220"/>
    </location>
</feature>
<dbReference type="InterPro" id="IPR025714">
    <property type="entry name" value="Methyltranfer_dom"/>
</dbReference>
<dbReference type="CDD" id="cd02440">
    <property type="entry name" value="AdoMet_MTases"/>
    <property type="match status" value="1"/>
</dbReference>
<dbReference type="Pfam" id="PF13847">
    <property type="entry name" value="Methyltransf_31"/>
    <property type="match status" value="1"/>
</dbReference>
<evidence type="ECO:0000313" key="2">
    <source>
        <dbReference type="EMBL" id="SIQ07706.1"/>
    </source>
</evidence>
<evidence type="ECO:0000313" key="3">
    <source>
        <dbReference type="Proteomes" id="UP000186819"/>
    </source>
</evidence>
<protein>
    <submittedName>
        <fullName evidence="2">Methyltransferase domain-containing protein</fullName>
    </submittedName>
</protein>
<dbReference type="RefSeq" id="WP_076600991.1">
    <property type="nucleotide sequence ID" value="NZ_FTMD01000002.1"/>
</dbReference>
<name>A0A1N6PTS4_9RHOO</name>
<dbReference type="GO" id="GO:0008168">
    <property type="term" value="F:methyltransferase activity"/>
    <property type="evidence" value="ECO:0007669"/>
    <property type="project" value="UniProtKB-KW"/>
</dbReference>
<dbReference type="InterPro" id="IPR029063">
    <property type="entry name" value="SAM-dependent_MTases_sf"/>
</dbReference>
<dbReference type="Proteomes" id="UP000186819">
    <property type="component" value="Unassembled WGS sequence"/>
</dbReference>
<proteinExistence type="predicted"/>
<sequence length="263" mass="28041">MVAIAGLRKEQIFEAVQQMYTDVATQPDRRFHFPTGRAACLFVGYPESWLDRIPPSAQESFAGVGFPFAADVIRSGDRVLDVGAGAGTDTLIAAGLVGDAGRVLALDMTPAMLDKLRVNISLAGVENVEPIEGNAEAIPLPDACVDVVTSNGVLNLVPDKATAFAEIFRVLRPGGCVQLADIVVSQPIGEKSRSNPRLWAECVVGAVIEEIYLDTFRAAGFDAVSILRRFDYFSGSNSEDTRRIASALGAHALELKLHKPGGT</sequence>
<accession>A0A1N6PTS4</accession>
<keyword evidence="2" id="KW-0489">Methyltransferase</keyword>
<dbReference type="EMBL" id="FTMD01000002">
    <property type="protein sequence ID" value="SIQ07706.1"/>
    <property type="molecule type" value="Genomic_DNA"/>
</dbReference>